<dbReference type="Proteomes" id="UP001465976">
    <property type="component" value="Unassembled WGS sequence"/>
</dbReference>
<organism evidence="2 3">
    <name type="scientific">Marasmius crinis-equi</name>
    <dbReference type="NCBI Taxonomy" id="585013"/>
    <lineage>
        <taxon>Eukaryota</taxon>
        <taxon>Fungi</taxon>
        <taxon>Dikarya</taxon>
        <taxon>Basidiomycota</taxon>
        <taxon>Agaricomycotina</taxon>
        <taxon>Agaricomycetes</taxon>
        <taxon>Agaricomycetidae</taxon>
        <taxon>Agaricales</taxon>
        <taxon>Marasmiineae</taxon>
        <taxon>Marasmiaceae</taxon>
        <taxon>Marasmius</taxon>
    </lineage>
</organism>
<feature type="region of interest" description="Disordered" evidence="1">
    <location>
        <begin position="80"/>
        <end position="102"/>
    </location>
</feature>
<sequence>MVQRNLFSDRVNNALDTCRVAERVSCHFPGDGLVVRDDDDDGCYERPKKRRRISSCGRDQWGCIDRVLDKPSLSTISLQSPKPINNVTSKSSDPWRPENPRTDTPPCFPGSYDLYPIDACGSLWLLQNLQTPNYRALYTSLSLSQSRSASCSRPIATCCIADPAHTSEGLLVAIGVHDPLLQDHTHSINLTQVVSVPSLLLSPDELTEHLDNPSVAQQLTLEGTPGVVASLQVDGSSGTLPDIVDSFGEFKMRRVWVEDSDDGSQAMELFQGCFTLNIFYGEDYEARGCTPYVNHRQAFWGIRQKYVK</sequence>
<reference evidence="2 3" key="1">
    <citation type="submission" date="2024-02" db="EMBL/GenBank/DDBJ databases">
        <title>A draft genome for the cacao thread blight pathogen Marasmius crinis-equi.</title>
        <authorList>
            <person name="Cohen S.P."/>
            <person name="Baruah I.K."/>
            <person name="Amoako-Attah I."/>
            <person name="Bukari Y."/>
            <person name="Meinhardt L.W."/>
            <person name="Bailey B.A."/>
        </authorList>
    </citation>
    <scope>NUCLEOTIDE SEQUENCE [LARGE SCALE GENOMIC DNA]</scope>
    <source>
        <strain evidence="2 3">GH-76</strain>
    </source>
</reference>
<proteinExistence type="predicted"/>
<gene>
    <name evidence="2" type="ORF">V5O48_001547</name>
</gene>
<comment type="caution">
    <text evidence="2">The sequence shown here is derived from an EMBL/GenBank/DDBJ whole genome shotgun (WGS) entry which is preliminary data.</text>
</comment>
<dbReference type="EMBL" id="JBAHYK010000030">
    <property type="protein sequence ID" value="KAL0580477.1"/>
    <property type="molecule type" value="Genomic_DNA"/>
</dbReference>
<evidence type="ECO:0000313" key="2">
    <source>
        <dbReference type="EMBL" id="KAL0580477.1"/>
    </source>
</evidence>
<feature type="compositionally biased region" description="Polar residues" evidence="1">
    <location>
        <begin position="80"/>
        <end position="92"/>
    </location>
</feature>
<evidence type="ECO:0000313" key="3">
    <source>
        <dbReference type="Proteomes" id="UP001465976"/>
    </source>
</evidence>
<protein>
    <submittedName>
        <fullName evidence="2">Uncharacterized protein</fullName>
    </submittedName>
</protein>
<name>A0ABR3FY57_9AGAR</name>
<accession>A0ABR3FY57</accession>
<evidence type="ECO:0000256" key="1">
    <source>
        <dbReference type="SAM" id="MobiDB-lite"/>
    </source>
</evidence>
<keyword evidence="3" id="KW-1185">Reference proteome</keyword>